<accession>A0A0A9EFU7</accession>
<protein>
    <submittedName>
        <fullName evidence="1">Uncharacterized protein</fullName>
    </submittedName>
</protein>
<sequence length="30" mass="3575">MNQTRPYLKSYHVLYNDICGSKPLDITLYQ</sequence>
<name>A0A0A9EFU7_ARUDO</name>
<dbReference type="AlphaFoldDB" id="A0A0A9EFU7"/>
<dbReference type="EMBL" id="GBRH01201165">
    <property type="protein sequence ID" value="JAD96730.1"/>
    <property type="molecule type" value="Transcribed_RNA"/>
</dbReference>
<organism evidence="1">
    <name type="scientific">Arundo donax</name>
    <name type="common">Giant reed</name>
    <name type="synonym">Donax arundinaceus</name>
    <dbReference type="NCBI Taxonomy" id="35708"/>
    <lineage>
        <taxon>Eukaryota</taxon>
        <taxon>Viridiplantae</taxon>
        <taxon>Streptophyta</taxon>
        <taxon>Embryophyta</taxon>
        <taxon>Tracheophyta</taxon>
        <taxon>Spermatophyta</taxon>
        <taxon>Magnoliopsida</taxon>
        <taxon>Liliopsida</taxon>
        <taxon>Poales</taxon>
        <taxon>Poaceae</taxon>
        <taxon>PACMAD clade</taxon>
        <taxon>Arundinoideae</taxon>
        <taxon>Arundineae</taxon>
        <taxon>Arundo</taxon>
    </lineage>
</organism>
<reference evidence="1" key="2">
    <citation type="journal article" date="2015" name="Data Brief">
        <title>Shoot transcriptome of the giant reed, Arundo donax.</title>
        <authorList>
            <person name="Barrero R.A."/>
            <person name="Guerrero F.D."/>
            <person name="Moolhuijzen P."/>
            <person name="Goolsby J.A."/>
            <person name="Tidwell J."/>
            <person name="Bellgard S.E."/>
            <person name="Bellgard M.I."/>
        </authorList>
    </citation>
    <scope>NUCLEOTIDE SEQUENCE</scope>
    <source>
        <tissue evidence="1">Shoot tissue taken approximately 20 cm above the soil surface</tissue>
    </source>
</reference>
<proteinExistence type="predicted"/>
<evidence type="ECO:0000313" key="1">
    <source>
        <dbReference type="EMBL" id="JAD96730.1"/>
    </source>
</evidence>
<reference evidence="1" key="1">
    <citation type="submission" date="2014-09" db="EMBL/GenBank/DDBJ databases">
        <authorList>
            <person name="Magalhaes I.L.F."/>
            <person name="Oliveira U."/>
            <person name="Santos F.R."/>
            <person name="Vidigal T.H.D.A."/>
            <person name="Brescovit A.D."/>
            <person name="Santos A.J."/>
        </authorList>
    </citation>
    <scope>NUCLEOTIDE SEQUENCE</scope>
    <source>
        <tissue evidence="1">Shoot tissue taken approximately 20 cm above the soil surface</tissue>
    </source>
</reference>